<feature type="transmembrane region" description="Helical" evidence="1">
    <location>
        <begin position="160"/>
        <end position="181"/>
    </location>
</feature>
<accession>A0A1H5ZBV0</accession>
<feature type="transmembrane region" description="Helical" evidence="1">
    <location>
        <begin position="436"/>
        <end position="454"/>
    </location>
</feature>
<dbReference type="EMBL" id="FNVO01000004">
    <property type="protein sequence ID" value="SEG33510.1"/>
    <property type="molecule type" value="Genomic_DNA"/>
</dbReference>
<keyword evidence="3" id="KW-1185">Reference proteome</keyword>
<dbReference type="RefSeq" id="WP_146087353.1">
    <property type="nucleotide sequence ID" value="NZ_FNVO01000004.1"/>
</dbReference>
<organism evidence="2 3">
    <name type="scientific">Thermomonospora echinospora</name>
    <dbReference type="NCBI Taxonomy" id="1992"/>
    <lineage>
        <taxon>Bacteria</taxon>
        <taxon>Bacillati</taxon>
        <taxon>Actinomycetota</taxon>
        <taxon>Actinomycetes</taxon>
        <taxon>Streptosporangiales</taxon>
        <taxon>Thermomonosporaceae</taxon>
        <taxon>Thermomonospora</taxon>
    </lineage>
</organism>
<keyword evidence="1" id="KW-0472">Membrane</keyword>
<evidence type="ECO:0008006" key="4">
    <source>
        <dbReference type="Google" id="ProtNLM"/>
    </source>
</evidence>
<feature type="transmembrane region" description="Helical" evidence="1">
    <location>
        <begin position="211"/>
        <end position="229"/>
    </location>
</feature>
<feature type="transmembrane region" description="Helical" evidence="1">
    <location>
        <begin position="137"/>
        <end position="154"/>
    </location>
</feature>
<feature type="transmembrane region" description="Helical" evidence="1">
    <location>
        <begin position="388"/>
        <end position="407"/>
    </location>
</feature>
<reference evidence="3" key="1">
    <citation type="submission" date="2016-10" db="EMBL/GenBank/DDBJ databases">
        <authorList>
            <person name="Varghese N."/>
            <person name="Submissions S."/>
        </authorList>
    </citation>
    <scope>NUCLEOTIDE SEQUENCE [LARGE SCALE GENOMIC DNA]</scope>
    <source>
        <strain evidence="3">DSM 43163</strain>
    </source>
</reference>
<dbReference type="AlphaFoldDB" id="A0A1H5ZBV0"/>
<evidence type="ECO:0000256" key="1">
    <source>
        <dbReference type="SAM" id="Phobius"/>
    </source>
</evidence>
<evidence type="ECO:0000313" key="3">
    <source>
        <dbReference type="Proteomes" id="UP000236723"/>
    </source>
</evidence>
<evidence type="ECO:0000313" key="2">
    <source>
        <dbReference type="EMBL" id="SEG33510.1"/>
    </source>
</evidence>
<feature type="transmembrane region" description="Helical" evidence="1">
    <location>
        <begin position="294"/>
        <end position="317"/>
    </location>
</feature>
<dbReference type="Proteomes" id="UP000236723">
    <property type="component" value="Unassembled WGS sequence"/>
</dbReference>
<feature type="transmembrane region" description="Helical" evidence="1">
    <location>
        <begin position="236"/>
        <end position="257"/>
    </location>
</feature>
<feature type="transmembrane region" description="Helical" evidence="1">
    <location>
        <begin position="329"/>
        <end position="347"/>
    </location>
</feature>
<feature type="transmembrane region" description="Helical" evidence="1">
    <location>
        <begin position="188"/>
        <end position="205"/>
    </location>
</feature>
<protein>
    <recommendedName>
        <fullName evidence="4">4-amino-4-deoxy-L-arabinose transferase</fullName>
    </recommendedName>
</protein>
<feature type="transmembrane region" description="Helical" evidence="1">
    <location>
        <begin position="460"/>
        <end position="480"/>
    </location>
</feature>
<sequence>MSDVIVQRRPSPPAVPPSWRRGGMAWRRRGGMAWRSWALVAGWAAAVCARLWSARARMSPAADPDESGYLAAARWLTGGPGGDLSGHTFYQGGYPLLLTPAYWFGEDPATVYALVKVINALVGAAMFPLGYALLRRLGLGVWTAMPVAWAAALLPAVTFFGAFALADAVLPAILLSWLLALDRCARRGGTYSAVGASLAACHAYAVHSRGAVMLAVHIVAFGFVALRRSEGRGRTLAAGFATVAAGCAAASVLNGLLRSALYPGGARDLAANIGGRVTTLEGQAWALSGAAGQLWYLVAGTWGLAGIGLAASVAALVRRGTRVETRLTAAALLATTLGIAYASAAALPDEHRVGNFAYGRYLSCVALVYTLVGAAALLRLPPAARLRLALAAGALMAVTGLWVTWYAGERLRTHLFIGFDFPEISFLTLDRTAFHLGRASLAALALLIAFVALSRAPAPWAVVAMGLLVVNAAAMVFVMGPRSPRPQAGHPLPGPHVGGVALDRSLHWEVRTRLLYPVWWTRMSDIDTRSERPAPDVCVVVVNHPDGTPLEATWPGHPAGWRPHPGRAWTAGWAAWRAPSCPMGPAR</sequence>
<proteinExistence type="predicted"/>
<feature type="transmembrane region" description="Helical" evidence="1">
    <location>
        <begin position="359"/>
        <end position="381"/>
    </location>
</feature>
<name>A0A1H5ZBV0_9ACTN</name>
<feature type="transmembrane region" description="Helical" evidence="1">
    <location>
        <begin position="109"/>
        <end position="130"/>
    </location>
</feature>
<dbReference type="OrthoDB" id="3462168at2"/>
<keyword evidence="1" id="KW-1133">Transmembrane helix</keyword>
<gene>
    <name evidence="2" type="ORF">SAMN04489712_104458</name>
</gene>
<keyword evidence="1" id="KW-0812">Transmembrane</keyword>